<sequence>MYAIRVGTDANVDKVDLTVGRQTAEVGLRVEIGCPAVDVVALAGDENTSLAMWTDSRETADGQLNPLASAIVRVLRPQLTRYYFGPVVIGTSNEHGQIVELSPEHTEILLNALAKASGVPHYDRKGWASRAAAALEIVHPSAAPVATPDQAAEPAPVVAPAGASEPAAPLRQPVCQKHPLRASV</sequence>
<protein>
    <submittedName>
        <fullName evidence="2">Uncharacterized protein</fullName>
    </submittedName>
</protein>
<organism evidence="2 3">
    <name type="scientific">Rhodococcus baikonurensis</name>
    <dbReference type="NCBI Taxonomy" id="172041"/>
    <lineage>
        <taxon>Bacteria</taxon>
        <taxon>Bacillati</taxon>
        <taxon>Actinomycetota</taxon>
        <taxon>Actinomycetes</taxon>
        <taxon>Mycobacteriales</taxon>
        <taxon>Nocardiaceae</taxon>
        <taxon>Rhodococcus</taxon>
        <taxon>Rhodococcus erythropolis group</taxon>
    </lineage>
</organism>
<reference evidence="2 3" key="1">
    <citation type="submission" date="2024-09" db="EMBL/GenBank/DDBJ databases">
        <authorList>
            <person name="Sun Q."/>
            <person name="Mori K."/>
        </authorList>
    </citation>
    <scope>NUCLEOTIDE SEQUENCE [LARGE SCALE GENOMIC DNA]</scope>
    <source>
        <strain evidence="2 3">JCM 11411</strain>
    </source>
</reference>
<accession>A0ABV5XQ15</accession>
<gene>
    <name evidence="2" type="ORF">ACFFQ6_29600</name>
</gene>
<keyword evidence="3" id="KW-1185">Reference proteome</keyword>
<evidence type="ECO:0000256" key="1">
    <source>
        <dbReference type="SAM" id="MobiDB-lite"/>
    </source>
</evidence>
<dbReference type="EMBL" id="JBHMAS010000080">
    <property type="protein sequence ID" value="MFB9783859.1"/>
    <property type="molecule type" value="Genomic_DNA"/>
</dbReference>
<feature type="compositionally biased region" description="Low complexity" evidence="1">
    <location>
        <begin position="151"/>
        <end position="169"/>
    </location>
</feature>
<comment type="caution">
    <text evidence="2">The sequence shown here is derived from an EMBL/GenBank/DDBJ whole genome shotgun (WGS) entry which is preliminary data.</text>
</comment>
<dbReference type="Proteomes" id="UP001589587">
    <property type="component" value="Unassembled WGS sequence"/>
</dbReference>
<proteinExistence type="predicted"/>
<feature type="region of interest" description="Disordered" evidence="1">
    <location>
        <begin position="146"/>
        <end position="184"/>
    </location>
</feature>
<evidence type="ECO:0000313" key="2">
    <source>
        <dbReference type="EMBL" id="MFB9783859.1"/>
    </source>
</evidence>
<name>A0ABV5XQ15_9NOCA</name>
<evidence type="ECO:0000313" key="3">
    <source>
        <dbReference type="Proteomes" id="UP001589587"/>
    </source>
</evidence>